<evidence type="ECO:0000313" key="2">
    <source>
        <dbReference type="Proteomes" id="UP000184512"/>
    </source>
</evidence>
<dbReference type="AlphaFoldDB" id="A0A1M6DE32"/>
<proteinExistence type="predicted"/>
<keyword evidence="2" id="KW-1185">Reference proteome</keyword>
<reference evidence="1 2" key="1">
    <citation type="submission" date="2016-11" db="EMBL/GenBank/DDBJ databases">
        <authorList>
            <person name="Jaros S."/>
            <person name="Januszkiewicz K."/>
            <person name="Wedrychowicz H."/>
        </authorList>
    </citation>
    <scope>NUCLEOTIDE SEQUENCE [LARGE SCALE GENOMIC DNA]</scope>
    <source>
        <strain evidence="1 2">DSM 12906</strain>
    </source>
</reference>
<dbReference type="InterPro" id="IPR050563">
    <property type="entry name" value="4-hydroxybenzoyl-CoA_TE"/>
</dbReference>
<dbReference type="RefSeq" id="WP_073186359.1">
    <property type="nucleotide sequence ID" value="NZ_FQZG01000012.1"/>
</dbReference>
<name>A0A1M6DE32_9ACTN</name>
<dbReference type="CDD" id="cd00586">
    <property type="entry name" value="4HBT"/>
    <property type="match status" value="2"/>
</dbReference>
<gene>
    <name evidence="1" type="ORF">SAMN02745244_00909</name>
</gene>
<dbReference type="OrthoDB" id="9799036at2"/>
<keyword evidence="1" id="KW-0378">Hydrolase</keyword>
<dbReference type="STRING" id="1123357.SAMN02745244_00909"/>
<dbReference type="Proteomes" id="UP000184512">
    <property type="component" value="Unassembled WGS sequence"/>
</dbReference>
<dbReference type="Pfam" id="PF13279">
    <property type="entry name" value="4HBT_2"/>
    <property type="match status" value="2"/>
</dbReference>
<protein>
    <submittedName>
        <fullName evidence="1">Acyl-CoA thioester hydrolase</fullName>
    </submittedName>
</protein>
<accession>A0A1M6DE32</accession>
<dbReference type="InterPro" id="IPR029069">
    <property type="entry name" value="HotDog_dom_sf"/>
</dbReference>
<dbReference type="PANTHER" id="PTHR31793:SF24">
    <property type="entry name" value="LONG-CHAIN ACYL-COA THIOESTERASE FADM"/>
    <property type="match status" value="1"/>
</dbReference>
<dbReference type="PANTHER" id="PTHR31793">
    <property type="entry name" value="4-HYDROXYBENZOYL-COA THIOESTERASE FAMILY MEMBER"/>
    <property type="match status" value="1"/>
</dbReference>
<sequence>MFGYRCSLRWSDLDAQGHVNNAVIVDYLQEARVAFLRSGSASPLLDSGIVVVSHELEYHRPVEYRDDPVTVELGISQLGASRLEVAYELRQSDRVAVVARTVLCAFDFDLQSPVRLQPDHRGFFAGHRIDAGSLRTVEAPSLNGRGTPVSIKVRWSDLDSYGHVNNAMVFDYVQQARITATTGWDPAMARVGTQGSDRMWLVVRQDVDYVAQIGHRIEPYVARVAPVKLGGTSITLATELIDPDSDEVLVRARTVLVSSDMSGRPVDLGAETRSRLAAHLVAG</sequence>
<organism evidence="1 2">
    <name type="scientific">Tessaracoccus bendigoensis DSM 12906</name>
    <dbReference type="NCBI Taxonomy" id="1123357"/>
    <lineage>
        <taxon>Bacteria</taxon>
        <taxon>Bacillati</taxon>
        <taxon>Actinomycetota</taxon>
        <taxon>Actinomycetes</taxon>
        <taxon>Propionibacteriales</taxon>
        <taxon>Propionibacteriaceae</taxon>
        <taxon>Tessaracoccus</taxon>
    </lineage>
</organism>
<evidence type="ECO:0000313" key="1">
    <source>
        <dbReference type="EMBL" id="SHI71567.1"/>
    </source>
</evidence>
<dbReference type="SUPFAM" id="SSF54637">
    <property type="entry name" value="Thioesterase/thiol ester dehydrase-isomerase"/>
    <property type="match status" value="2"/>
</dbReference>
<dbReference type="GO" id="GO:0047617">
    <property type="term" value="F:fatty acyl-CoA hydrolase activity"/>
    <property type="evidence" value="ECO:0007669"/>
    <property type="project" value="TreeGrafter"/>
</dbReference>
<dbReference type="Gene3D" id="3.10.129.10">
    <property type="entry name" value="Hotdog Thioesterase"/>
    <property type="match status" value="2"/>
</dbReference>
<dbReference type="EMBL" id="FQZG01000012">
    <property type="protein sequence ID" value="SHI71567.1"/>
    <property type="molecule type" value="Genomic_DNA"/>
</dbReference>